<proteinExistence type="predicted"/>
<sequence>MSSHELILVSSTMSSPLPSSIFLCNADDESAEQPSDDTATMIDSEIQSEDGNFRPETTPTDTPIPPRPSHLEHPGNKNIRHGGDLMHEEVVLMTHPVDIVLQLLGPACLLLCELHQVLRLKPSEFPKVFNAQAVCVHKECIATKQGYIDVVFGGNIVGIGDLAHKGLEDRFGDSKARLILDLISGKVGLLNIMANLHMYCRGSGLVQLPTTLRCTAAIMYQDFIRIFHCGKLFSGRLYNARLRPAVGKEDLGEITTLNPLVIYWLSHSACLT</sequence>
<organism evidence="2 3">
    <name type="scientific">Fusarium oxysporum f. sp. cubense (strain race 4)</name>
    <name type="common">Panama disease fungus</name>
    <dbReference type="NCBI Taxonomy" id="2502994"/>
    <lineage>
        <taxon>Eukaryota</taxon>
        <taxon>Fungi</taxon>
        <taxon>Dikarya</taxon>
        <taxon>Ascomycota</taxon>
        <taxon>Pezizomycotina</taxon>
        <taxon>Sordariomycetes</taxon>
        <taxon>Hypocreomycetidae</taxon>
        <taxon>Hypocreales</taxon>
        <taxon>Nectriaceae</taxon>
        <taxon>Fusarium</taxon>
        <taxon>Fusarium oxysporum species complex</taxon>
    </lineage>
</organism>
<evidence type="ECO:0000313" key="3">
    <source>
        <dbReference type="Proteomes" id="UP000016929"/>
    </source>
</evidence>
<reference evidence="3" key="2">
    <citation type="journal article" date="2014" name="PLoS ONE">
        <title>Genome and Transcriptome Analysis of the Fungal Pathogen Fusarium oxysporum f. sp. cubense Causing Banana Vascular Wilt Disease.</title>
        <authorList>
            <person name="Guo L."/>
            <person name="Han L."/>
            <person name="Yang L."/>
            <person name="Zeng H."/>
            <person name="Fan D."/>
            <person name="Zhu Y."/>
            <person name="Feng Y."/>
            <person name="Wang G."/>
            <person name="Peng C."/>
            <person name="Jiang X."/>
            <person name="Zhou D."/>
            <person name="Ni P."/>
            <person name="Liang C."/>
            <person name="Liu L."/>
            <person name="Wang J."/>
            <person name="Mao C."/>
            <person name="Fang X."/>
            <person name="Peng M."/>
            <person name="Huang J."/>
        </authorList>
    </citation>
    <scope>NUCLEOTIDE SEQUENCE [LARGE SCALE GENOMIC DNA]</scope>
    <source>
        <strain evidence="3">race 4</strain>
    </source>
</reference>
<dbReference type="AlphaFoldDB" id="N1RWL6"/>
<dbReference type="HOGENOM" id="CLU_095021_1_0_1"/>
<dbReference type="EMBL" id="KB726330">
    <property type="protein sequence ID" value="EMT69816.1"/>
    <property type="molecule type" value="Genomic_DNA"/>
</dbReference>
<name>N1RWL6_FUSC4</name>
<evidence type="ECO:0000256" key="1">
    <source>
        <dbReference type="SAM" id="MobiDB-lite"/>
    </source>
</evidence>
<dbReference type="Proteomes" id="UP000016929">
    <property type="component" value="Unassembled WGS sequence"/>
</dbReference>
<feature type="region of interest" description="Disordered" evidence="1">
    <location>
        <begin position="27"/>
        <end position="73"/>
    </location>
</feature>
<gene>
    <name evidence="2" type="ORF">FOC4_g10000381</name>
</gene>
<accession>N1RWL6</accession>
<reference evidence="3" key="1">
    <citation type="submission" date="2012-09" db="EMBL/GenBank/DDBJ databases">
        <title>Genome sequencing and comparative transcriptomics of race 1 and race 4 of banana pathogen: Fusarium oxysporum f. sp. cubense.</title>
        <authorList>
            <person name="Fang X."/>
            <person name="Huang J."/>
        </authorList>
    </citation>
    <scope>NUCLEOTIDE SEQUENCE [LARGE SCALE GENOMIC DNA]</scope>
    <source>
        <strain evidence="3">race 4</strain>
    </source>
</reference>
<protein>
    <submittedName>
        <fullName evidence="2">Uncharacterized protein</fullName>
    </submittedName>
</protein>
<keyword evidence="3" id="KW-1185">Reference proteome</keyword>
<evidence type="ECO:0000313" key="2">
    <source>
        <dbReference type="EMBL" id="EMT69816.1"/>
    </source>
</evidence>